<accession>A0ABR8XKL2</accession>
<dbReference type="PANTHER" id="PTHR41247:SF1">
    <property type="entry name" value="HTH-TYPE TRANSCRIPTIONAL REPRESSOR YCNK"/>
    <property type="match status" value="1"/>
</dbReference>
<organism evidence="1 2">
    <name type="scientific">Solibacillus merdavium</name>
    <dbReference type="NCBI Taxonomy" id="2762218"/>
    <lineage>
        <taxon>Bacteria</taxon>
        <taxon>Bacillati</taxon>
        <taxon>Bacillota</taxon>
        <taxon>Bacilli</taxon>
        <taxon>Bacillales</taxon>
        <taxon>Caryophanaceae</taxon>
        <taxon>Solibacillus</taxon>
    </lineage>
</organism>
<dbReference type="RefSeq" id="WP_191703079.1">
    <property type="nucleotide sequence ID" value="NZ_JACSPW010000003.1"/>
</dbReference>
<name>A0ABR8XKL2_9BACL</name>
<dbReference type="Proteomes" id="UP000600565">
    <property type="component" value="Unassembled WGS sequence"/>
</dbReference>
<dbReference type="EMBL" id="JACSPW010000003">
    <property type="protein sequence ID" value="MBD8032485.1"/>
    <property type="molecule type" value="Genomic_DNA"/>
</dbReference>
<keyword evidence="2" id="KW-1185">Reference proteome</keyword>
<reference evidence="1 2" key="1">
    <citation type="submission" date="2020-08" db="EMBL/GenBank/DDBJ databases">
        <title>A Genomic Blueprint of the Chicken Gut Microbiome.</title>
        <authorList>
            <person name="Gilroy R."/>
            <person name="Ravi A."/>
            <person name="Getino M."/>
            <person name="Pursley I."/>
            <person name="Horton D.L."/>
            <person name="Alikhan N.-F."/>
            <person name="Baker D."/>
            <person name="Gharbi K."/>
            <person name="Hall N."/>
            <person name="Watson M."/>
            <person name="Adriaenssens E.M."/>
            <person name="Foster-Nyarko E."/>
            <person name="Jarju S."/>
            <person name="Secka A."/>
            <person name="Antonio M."/>
            <person name="Oren A."/>
            <person name="Chaudhuri R."/>
            <person name="La Ragione R.M."/>
            <person name="Hildebrand F."/>
            <person name="Pallen M.J."/>
        </authorList>
    </citation>
    <scope>NUCLEOTIDE SEQUENCE [LARGE SCALE GENOMIC DNA]</scope>
    <source>
        <strain evidence="1 2">Sa1YVA6</strain>
    </source>
</reference>
<dbReference type="SUPFAM" id="SSF160387">
    <property type="entry name" value="NosL/MerB-like"/>
    <property type="match status" value="1"/>
</dbReference>
<proteinExistence type="predicted"/>
<sequence length="153" mass="17476">MKRLLVIFTIIAMMLLAGCGNKEYKPKEISAETDVCEICNMTISHMDYAGQIVFKNNDHLVFDDLGCLMEYIITNGESDIGAAYIKDESTNKWINVKDAVYIYEANYWTPMNYGVLAFASKESVDAYMNENGQGKQLKYDDLLTFEWGIHTHE</sequence>
<comment type="caution">
    <text evidence="1">The sequence shown here is derived from an EMBL/GenBank/DDBJ whole genome shotgun (WGS) entry which is preliminary data.</text>
</comment>
<protein>
    <submittedName>
        <fullName evidence="1">Nitrous oxide reductase accessory protein NosL</fullName>
    </submittedName>
</protein>
<gene>
    <name evidence="1" type="ORF">H9632_05345</name>
</gene>
<dbReference type="PANTHER" id="PTHR41247">
    <property type="entry name" value="HTH-TYPE TRANSCRIPTIONAL REPRESSOR YCNK"/>
    <property type="match status" value="1"/>
</dbReference>
<dbReference type="InterPro" id="IPR008719">
    <property type="entry name" value="N2O_reductase_NosL"/>
</dbReference>
<dbReference type="PROSITE" id="PS51257">
    <property type="entry name" value="PROKAR_LIPOPROTEIN"/>
    <property type="match status" value="1"/>
</dbReference>
<evidence type="ECO:0000313" key="1">
    <source>
        <dbReference type="EMBL" id="MBD8032485.1"/>
    </source>
</evidence>
<evidence type="ECO:0000313" key="2">
    <source>
        <dbReference type="Proteomes" id="UP000600565"/>
    </source>
</evidence>
<dbReference type="Pfam" id="PF05573">
    <property type="entry name" value="NosL"/>
    <property type="match status" value="1"/>
</dbReference>